<accession>A0A0D0AF54</accession>
<proteinExistence type="predicted"/>
<dbReference type="GO" id="GO:0004672">
    <property type="term" value="F:protein kinase activity"/>
    <property type="evidence" value="ECO:0007669"/>
    <property type="project" value="InterPro"/>
</dbReference>
<dbReference type="PROSITE" id="PS00108">
    <property type="entry name" value="PROTEIN_KINASE_ST"/>
    <property type="match status" value="1"/>
</dbReference>
<feature type="domain" description="Protein kinase" evidence="1">
    <location>
        <begin position="1"/>
        <end position="53"/>
    </location>
</feature>
<name>A0A0D0AF54_9AGAM</name>
<dbReference type="PROSITE" id="PS50011">
    <property type="entry name" value="PROTEIN_KINASE_DOM"/>
    <property type="match status" value="1"/>
</dbReference>
<dbReference type="Proteomes" id="UP000054485">
    <property type="component" value="Unassembled WGS sequence"/>
</dbReference>
<dbReference type="Pfam" id="PF00069">
    <property type="entry name" value="Pkinase"/>
    <property type="match status" value="1"/>
</dbReference>
<dbReference type="HOGENOM" id="CLU_3070240_0_0_1"/>
<dbReference type="STRING" id="930992.A0A0D0AF54"/>
<gene>
    <name evidence="2" type="ORF">CY34DRAFT_273948</name>
</gene>
<dbReference type="SUPFAM" id="SSF56112">
    <property type="entry name" value="Protein kinase-like (PK-like)"/>
    <property type="match status" value="1"/>
</dbReference>
<dbReference type="InterPro" id="IPR011009">
    <property type="entry name" value="Kinase-like_dom_sf"/>
</dbReference>
<protein>
    <recommendedName>
        <fullName evidence="1">Protein kinase domain-containing protein</fullName>
    </recommendedName>
</protein>
<dbReference type="Gene3D" id="1.10.510.10">
    <property type="entry name" value="Transferase(Phosphotransferase) domain 1"/>
    <property type="match status" value="1"/>
</dbReference>
<sequence length="53" mass="6213">MTNDLCHLMISRSAYCYRHTRRWTVQLALGITALHELDIIHHDIKAKNILINV</sequence>
<evidence type="ECO:0000313" key="2">
    <source>
        <dbReference type="EMBL" id="KIK40336.1"/>
    </source>
</evidence>
<reference evidence="3" key="2">
    <citation type="submission" date="2015-01" db="EMBL/GenBank/DDBJ databases">
        <title>Evolutionary Origins and Diversification of the Mycorrhizal Mutualists.</title>
        <authorList>
            <consortium name="DOE Joint Genome Institute"/>
            <consortium name="Mycorrhizal Genomics Consortium"/>
            <person name="Kohler A."/>
            <person name="Kuo A."/>
            <person name="Nagy L.G."/>
            <person name="Floudas D."/>
            <person name="Copeland A."/>
            <person name="Barry K.W."/>
            <person name="Cichocki N."/>
            <person name="Veneault-Fourrey C."/>
            <person name="LaButti K."/>
            <person name="Lindquist E.A."/>
            <person name="Lipzen A."/>
            <person name="Lundell T."/>
            <person name="Morin E."/>
            <person name="Murat C."/>
            <person name="Riley R."/>
            <person name="Ohm R."/>
            <person name="Sun H."/>
            <person name="Tunlid A."/>
            <person name="Henrissat B."/>
            <person name="Grigoriev I.V."/>
            <person name="Hibbett D.S."/>
            <person name="Martin F."/>
        </authorList>
    </citation>
    <scope>NUCLEOTIDE SEQUENCE [LARGE SCALE GENOMIC DNA]</scope>
    <source>
        <strain evidence="3">UH-Slu-Lm8-n1</strain>
    </source>
</reference>
<organism evidence="2 3">
    <name type="scientific">Suillus luteus UH-Slu-Lm8-n1</name>
    <dbReference type="NCBI Taxonomy" id="930992"/>
    <lineage>
        <taxon>Eukaryota</taxon>
        <taxon>Fungi</taxon>
        <taxon>Dikarya</taxon>
        <taxon>Basidiomycota</taxon>
        <taxon>Agaricomycotina</taxon>
        <taxon>Agaricomycetes</taxon>
        <taxon>Agaricomycetidae</taxon>
        <taxon>Boletales</taxon>
        <taxon>Suillineae</taxon>
        <taxon>Suillaceae</taxon>
        <taxon>Suillus</taxon>
    </lineage>
</organism>
<evidence type="ECO:0000313" key="3">
    <source>
        <dbReference type="Proteomes" id="UP000054485"/>
    </source>
</evidence>
<dbReference type="AlphaFoldDB" id="A0A0D0AF54"/>
<dbReference type="EMBL" id="KN835306">
    <property type="protein sequence ID" value="KIK40336.1"/>
    <property type="molecule type" value="Genomic_DNA"/>
</dbReference>
<keyword evidence="3" id="KW-1185">Reference proteome</keyword>
<evidence type="ECO:0000259" key="1">
    <source>
        <dbReference type="PROSITE" id="PS50011"/>
    </source>
</evidence>
<reference evidence="2 3" key="1">
    <citation type="submission" date="2014-04" db="EMBL/GenBank/DDBJ databases">
        <authorList>
            <consortium name="DOE Joint Genome Institute"/>
            <person name="Kuo A."/>
            <person name="Ruytinx J."/>
            <person name="Rineau F."/>
            <person name="Colpaert J."/>
            <person name="Kohler A."/>
            <person name="Nagy L.G."/>
            <person name="Floudas D."/>
            <person name="Copeland A."/>
            <person name="Barry K.W."/>
            <person name="Cichocki N."/>
            <person name="Veneault-Fourrey C."/>
            <person name="LaButti K."/>
            <person name="Lindquist E.A."/>
            <person name="Lipzen A."/>
            <person name="Lundell T."/>
            <person name="Morin E."/>
            <person name="Murat C."/>
            <person name="Sun H."/>
            <person name="Tunlid A."/>
            <person name="Henrissat B."/>
            <person name="Grigoriev I.V."/>
            <person name="Hibbett D.S."/>
            <person name="Martin F."/>
            <person name="Nordberg H.P."/>
            <person name="Cantor M.N."/>
            <person name="Hua S.X."/>
        </authorList>
    </citation>
    <scope>NUCLEOTIDE SEQUENCE [LARGE SCALE GENOMIC DNA]</scope>
    <source>
        <strain evidence="2 3">UH-Slu-Lm8-n1</strain>
    </source>
</reference>
<dbReference type="InterPro" id="IPR008271">
    <property type="entry name" value="Ser/Thr_kinase_AS"/>
</dbReference>
<dbReference type="InParanoid" id="A0A0D0AF54"/>
<dbReference type="OrthoDB" id="10252171at2759"/>
<dbReference type="InterPro" id="IPR000719">
    <property type="entry name" value="Prot_kinase_dom"/>
</dbReference>
<dbReference type="GO" id="GO:0005524">
    <property type="term" value="F:ATP binding"/>
    <property type="evidence" value="ECO:0007669"/>
    <property type="project" value="InterPro"/>
</dbReference>